<keyword evidence="1" id="KW-0472">Membrane</keyword>
<dbReference type="RefSeq" id="WP_016474855.1">
    <property type="nucleotide sequence ID" value="NZ_KE150480.1"/>
</dbReference>
<dbReference type="HOGENOM" id="CLU_2921094_0_0_4"/>
<evidence type="ECO:0000313" key="3">
    <source>
        <dbReference type="Proteomes" id="UP000014400"/>
    </source>
</evidence>
<organism evidence="2 3">
    <name type="scientific">Sutterella wadsworthensis HGA0223</name>
    <dbReference type="NCBI Taxonomy" id="1203554"/>
    <lineage>
        <taxon>Bacteria</taxon>
        <taxon>Pseudomonadati</taxon>
        <taxon>Pseudomonadota</taxon>
        <taxon>Betaproteobacteria</taxon>
        <taxon>Burkholderiales</taxon>
        <taxon>Sutterellaceae</taxon>
        <taxon>Sutterella</taxon>
    </lineage>
</organism>
<dbReference type="AlphaFoldDB" id="S3BH19"/>
<accession>S3BH19</accession>
<keyword evidence="1" id="KW-0812">Transmembrane</keyword>
<dbReference type="GeneID" id="64060494"/>
<sequence>MQFSLNNLKPYAETMRAWLVNLSVASMAVGLFNGVLLGWFIGGVLLISAFAVVYLRERYMK</sequence>
<dbReference type="Proteomes" id="UP000014400">
    <property type="component" value="Unassembled WGS sequence"/>
</dbReference>
<gene>
    <name evidence="2" type="ORF">HMPREF1476_01674</name>
</gene>
<name>S3BH19_9BURK</name>
<dbReference type="PATRIC" id="fig|1203554.3.peg.1758"/>
<keyword evidence="3" id="KW-1185">Reference proteome</keyword>
<proteinExistence type="predicted"/>
<evidence type="ECO:0000256" key="1">
    <source>
        <dbReference type="SAM" id="Phobius"/>
    </source>
</evidence>
<protein>
    <submittedName>
        <fullName evidence="2">Uncharacterized protein</fullName>
    </submittedName>
</protein>
<dbReference type="EMBL" id="ATCF01000022">
    <property type="protein sequence ID" value="EPD98635.1"/>
    <property type="molecule type" value="Genomic_DNA"/>
</dbReference>
<comment type="caution">
    <text evidence="2">The sequence shown here is derived from an EMBL/GenBank/DDBJ whole genome shotgun (WGS) entry which is preliminary data.</text>
</comment>
<feature type="transmembrane region" description="Helical" evidence="1">
    <location>
        <begin position="36"/>
        <end position="55"/>
    </location>
</feature>
<evidence type="ECO:0000313" key="2">
    <source>
        <dbReference type="EMBL" id="EPD98635.1"/>
    </source>
</evidence>
<dbReference type="STRING" id="1203554.HMPREF1476_01674"/>
<keyword evidence="1" id="KW-1133">Transmembrane helix</keyword>
<reference evidence="2 3" key="1">
    <citation type="submission" date="2013-04" db="EMBL/GenBank/DDBJ databases">
        <title>The Genome Sequence of Sutterella wadsworthensis HGA0223.</title>
        <authorList>
            <consortium name="The Broad Institute Genomics Platform"/>
            <person name="Earl A."/>
            <person name="Ward D."/>
            <person name="Feldgarden M."/>
            <person name="Gevers D."/>
            <person name="Schmidt T.M."/>
            <person name="Dover J."/>
            <person name="Dai D."/>
            <person name="Walker B."/>
            <person name="Young S."/>
            <person name="Zeng Q."/>
            <person name="Gargeya S."/>
            <person name="Fitzgerald M."/>
            <person name="Haas B."/>
            <person name="Abouelleil A."/>
            <person name="Allen A.W."/>
            <person name="Alvarado L."/>
            <person name="Arachchi H.M."/>
            <person name="Berlin A.M."/>
            <person name="Chapman S.B."/>
            <person name="Gainer-Dewar J."/>
            <person name="Goldberg J."/>
            <person name="Griggs A."/>
            <person name="Gujja S."/>
            <person name="Hansen M."/>
            <person name="Howarth C."/>
            <person name="Imamovic A."/>
            <person name="Ireland A."/>
            <person name="Larimer J."/>
            <person name="McCowan C."/>
            <person name="Murphy C."/>
            <person name="Pearson M."/>
            <person name="Poon T.W."/>
            <person name="Priest M."/>
            <person name="Roberts A."/>
            <person name="Saif S."/>
            <person name="Shea T."/>
            <person name="Sisk P."/>
            <person name="Sykes S."/>
            <person name="Wortman J."/>
            <person name="Nusbaum C."/>
            <person name="Birren B."/>
        </authorList>
    </citation>
    <scope>NUCLEOTIDE SEQUENCE [LARGE SCALE GENOMIC DNA]</scope>
    <source>
        <strain evidence="2 3">HGA0223</strain>
    </source>
</reference>